<sequence>MSSKTKYPYFDSLEILLENDFVFKPFKPLVPVKAGNIVPDFAFSKDFGRWHQFTNGADSHALIPFAKLKTKPVVIAFYSQHWGQLAIEQLLRLNELNNEVKAIGGNLVVISPQKESLLNKLAWEHNLSLTFYFDPKNEIAQHFRVYNEDSPVWTLFSGVDENVPLLATYVINPLKQVVYHHLDLDLVESFSTNDVLTSVYEAANYSNDRKSA</sequence>
<evidence type="ECO:0000313" key="2">
    <source>
        <dbReference type="EMBL" id="RKR84557.1"/>
    </source>
</evidence>
<evidence type="ECO:0000313" key="3">
    <source>
        <dbReference type="Proteomes" id="UP000268007"/>
    </source>
</evidence>
<dbReference type="Proteomes" id="UP000268007">
    <property type="component" value="Unassembled WGS sequence"/>
</dbReference>
<dbReference type="InterPro" id="IPR000866">
    <property type="entry name" value="AhpC/TSA"/>
</dbReference>
<dbReference type="Gene3D" id="3.40.30.10">
    <property type="entry name" value="Glutaredoxin"/>
    <property type="match status" value="1"/>
</dbReference>
<accession>A0A495J6Q2</accession>
<feature type="domain" description="Alkyl hydroperoxide reductase subunit C/ Thiol specific antioxidant" evidence="1">
    <location>
        <begin position="61"/>
        <end position="179"/>
    </location>
</feature>
<organism evidence="2 3">
    <name type="scientific">Mucilaginibacter gracilis</name>
    <dbReference type="NCBI Taxonomy" id="423350"/>
    <lineage>
        <taxon>Bacteria</taxon>
        <taxon>Pseudomonadati</taxon>
        <taxon>Bacteroidota</taxon>
        <taxon>Sphingobacteriia</taxon>
        <taxon>Sphingobacteriales</taxon>
        <taxon>Sphingobacteriaceae</taxon>
        <taxon>Mucilaginibacter</taxon>
    </lineage>
</organism>
<dbReference type="EMBL" id="RBKU01000001">
    <property type="protein sequence ID" value="RKR84557.1"/>
    <property type="molecule type" value="Genomic_DNA"/>
</dbReference>
<reference evidence="2 3" key="1">
    <citation type="submission" date="2018-10" db="EMBL/GenBank/DDBJ databases">
        <title>Genomic Encyclopedia of Archaeal and Bacterial Type Strains, Phase II (KMG-II): from individual species to whole genera.</title>
        <authorList>
            <person name="Goeker M."/>
        </authorList>
    </citation>
    <scope>NUCLEOTIDE SEQUENCE [LARGE SCALE GENOMIC DNA]</scope>
    <source>
        <strain evidence="2 3">DSM 18602</strain>
    </source>
</reference>
<dbReference type="InterPro" id="IPR036249">
    <property type="entry name" value="Thioredoxin-like_sf"/>
</dbReference>
<keyword evidence="3" id="KW-1185">Reference proteome</keyword>
<evidence type="ECO:0000259" key="1">
    <source>
        <dbReference type="Pfam" id="PF00578"/>
    </source>
</evidence>
<dbReference type="RefSeq" id="WP_121200264.1">
    <property type="nucleotide sequence ID" value="NZ_RBKU01000001.1"/>
</dbReference>
<comment type="caution">
    <text evidence="2">The sequence shown here is derived from an EMBL/GenBank/DDBJ whole genome shotgun (WGS) entry which is preliminary data.</text>
</comment>
<dbReference type="SUPFAM" id="SSF52833">
    <property type="entry name" value="Thioredoxin-like"/>
    <property type="match status" value="1"/>
</dbReference>
<dbReference type="GO" id="GO:0016209">
    <property type="term" value="F:antioxidant activity"/>
    <property type="evidence" value="ECO:0007669"/>
    <property type="project" value="InterPro"/>
</dbReference>
<proteinExistence type="predicted"/>
<dbReference type="AlphaFoldDB" id="A0A495J6Q2"/>
<protein>
    <submittedName>
        <fullName evidence="2">Peroxiredoxin</fullName>
    </submittedName>
</protein>
<dbReference type="GO" id="GO:0016491">
    <property type="term" value="F:oxidoreductase activity"/>
    <property type="evidence" value="ECO:0007669"/>
    <property type="project" value="InterPro"/>
</dbReference>
<dbReference type="Pfam" id="PF00578">
    <property type="entry name" value="AhpC-TSA"/>
    <property type="match status" value="1"/>
</dbReference>
<dbReference type="OrthoDB" id="645652at2"/>
<name>A0A495J6Q2_9SPHI</name>
<gene>
    <name evidence="2" type="ORF">BDD43_4800</name>
</gene>